<feature type="non-terminal residue" evidence="2">
    <location>
        <position position="1"/>
    </location>
</feature>
<dbReference type="Proteomes" id="UP000747399">
    <property type="component" value="Unassembled WGS sequence"/>
</dbReference>
<feature type="non-terminal residue" evidence="2">
    <location>
        <position position="162"/>
    </location>
</feature>
<dbReference type="AlphaFoldDB" id="A0A8J4BEY2"/>
<evidence type="ECO:0000313" key="3">
    <source>
        <dbReference type="Proteomes" id="UP000747399"/>
    </source>
</evidence>
<proteinExistence type="predicted"/>
<feature type="region of interest" description="Disordered" evidence="1">
    <location>
        <begin position="97"/>
        <end position="162"/>
    </location>
</feature>
<evidence type="ECO:0000313" key="2">
    <source>
        <dbReference type="EMBL" id="GIL57409.1"/>
    </source>
</evidence>
<keyword evidence="3" id="KW-1185">Reference proteome</keyword>
<evidence type="ECO:0000256" key="1">
    <source>
        <dbReference type="SAM" id="MobiDB-lite"/>
    </source>
</evidence>
<accession>A0A8J4BEY2</accession>
<reference evidence="2" key="1">
    <citation type="journal article" date="2021" name="Proc. Natl. Acad. Sci. U.S.A.">
        <title>Three genomes in the algal genus Volvox reveal the fate of a haploid sex-determining region after a transition to homothallism.</title>
        <authorList>
            <person name="Yamamoto K."/>
            <person name="Hamaji T."/>
            <person name="Kawai-Toyooka H."/>
            <person name="Matsuzaki R."/>
            <person name="Takahashi F."/>
            <person name="Nishimura Y."/>
            <person name="Kawachi M."/>
            <person name="Noguchi H."/>
            <person name="Minakuchi Y."/>
            <person name="Umen J.G."/>
            <person name="Toyoda A."/>
            <person name="Nozaki H."/>
        </authorList>
    </citation>
    <scope>NUCLEOTIDE SEQUENCE</scope>
    <source>
        <strain evidence="2">NIES-3780</strain>
    </source>
</reference>
<protein>
    <submittedName>
        <fullName evidence="2">Uncharacterized protein</fullName>
    </submittedName>
</protein>
<comment type="caution">
    <text evidence="2">The sequence shown here is derived from an EMBL/GenBank/DDBJ whole genome shotgun (WGS) entry which is preliminary data.</text>
</comment>
<organism evidence="2 3">
    <name type="scientific">Volvox africanus</name>
    <dbReference type="NCBI Taxonomy" id="51714"/>
    <lineage>
        <taxon>Eukaryota</taxon>
        <taxon>Viridiplantae</taxon>
        <taxon>Chlorophyta</taxon>
        <taxon>core chlorophytes</taxon>
        <taxon>Chlorophyceae</taxon>
        <taxon>CS clade</taxon>
        <taxon>Chlamydomonadales</taxon>
        <taxon>Volvocaceae</taxon>
        <taxon>Volvox</taxon>
    </lineage>
</organism>
<feature type="compositionally biased region" description="Basic residues" evidence="1">
    <location>
        <begin position="148"/>
        <end position="162"/>
    </location>
</feature>
<gene>
    <name evidence="2" type="ORF">Vafri_12573</name>
</gene>
<dbReference type="EMBL" id="BNCO01000027">
    <property type="protein sequence ID" value="GIL57409.1"/>
    <property type="molecule type" value="Genomic_DNA"/>
</dbReference>
<sequence>DALGGARVQPSPADGFYSAVALMLSEQFFAVIREGQAMELRTLRKGVKEEVSKMKTKMKVRIDKQGGDLVMNKFFGMMLRVLHAAMRGVMPPLPKEAVSADAARASGDRKEATASGSSDEGKGESSSDSDDGPYIRNAEDRAVLRSTRCSKRLRGGKRGGGK</sequence>
<name>A0A8J4BEY2_9CHLO</name>